<name>A0A8T0H8U0_CERPU</name>
<proteinExistence type="predicted"/>
<evidence type="ECO:0000259" key="6">
    <source>
        <dbReference type="PROSITE" id="PS50011"/>
    </source>
</evidence>
<dbReference type="PROSITE" id="PS50011">
    <property type="entry name" value="PROTEIN_KINASE_DOM"/>
    <property type="match status" value="1"/>
</dbReference>
<dbReference type="InterPro" id="IPR011009">
    <property type="entry name" value="Kinase-like_dom_sf"/>
</dbReference>
<evidence type="ECO:0000313" key="8">
    <source>
        <dbReference type="EMBL" id="KAG0568346.1"/>
    </source>
</evidence>
<dbReference type="InterPro" id="IPR036404">
    <property type="entry name" value="Jacalin-like_lectin_dom_sf"/>
</dbReference>
<feature type="domain" description="Jacalin-type lectin" evidence="7">
    <location>
        <begin position="714"/>
        <end position="862"/>
    </location>
</feature>
<evidence type="ECO:0000259" key="7">
    <source>
        <dbReference type="PROSITE" id="PS51752"/>
    </source>
</evidence>
<gene>
    <name evidence="8" type="ORF">KC19_6G013000</name>
</gene>
<keyword evidence="1" id="KW-0808">Transferase</keyword>
<evidence type="ECO:0000256" key="5">
    <source>
        <dbReference type="PROSITE-ProRule" id="PRU10141"/>
    </source>
</evidence>
<dbReference type="SMART" id="SM00220">
    <property type="entry name" value="S_TKc"/>
    <property type="match status" value="1"/>
</dbReference>
<dbReference type="SMART" id="SM00915">
    <property type="entry name" value="Jacalin"/>
    <property type="match status" value="1"/>
</dbReference>
<dbReference type="Gene3D" id="1.10.510.10">
    <property type="entry name" value="Transferase(Phosphotransferase) domain 1"/>
    <property type="match status" value="1"/>
</dbReference>
<dbReference type="PROSITE" id="PS51752">
    <property type="entry name" value="JACALIN_LECTIN"/>
    <property type="match status" value="1"/>
</dbReference>
<dbReference type="Gene3D" id="2.100.10.30">
    <property type="entry name" value="Jacalin-like lectin domain"/>
    <property type="match status" value="1"/>
</dbReference>
<dbReference type="GO" id="GO:0004674">
    <property type="term" value="F:protein serine/threonine kinase activity"/>
    <property type="evidence" value="ECO:0007669"/>
    <property type="project" value="TreeGrafter"/>
</dbReference>
<dbReference type="Proteomes" id="UP000822688">
    <property type="component" value="Chromosome 6"/>
</dbReference>
<dbReference type="PROSITE" id="PS00108">
    <property type="entry name" value="PROTEIN_KINASE_ST"/>
    <property type="match status" value="1"/>
</dbReference>
<dbReference type="Pfam" id="PF01419">
    <property type="entry name" value="Jacalin"/>
    <property type="match status" value="1"/>
</dbReference>
<evidence type="ECO:0000313" key="9">
    <source>
        <dbReference type="Proteomes" id="UP000822688"/>
    </source>
</evidence>
<dbReference type="InterPro" id="IPR008271">
    <property type="entry name" value="Ser/Thr_kinase_AS"/>
</dbReference>
<dbReference type="SUPFAM" id="SSF56112">
    <property type="entry name" value="Protein kinase-like (PK-like)"/>
    <property type="match status" value="1"/>
</dbReference>
<dbReference type="PROSITE" id="PS00107">
    <property type="entry name" value="PROTEIN_KINASE_ATP"/>
    <property type="match status" value="1"/>
</dbReference>
<feature type="binding site" evidence="5">
    <location>
        <position position="425"/>
    </location>
    <ligand>
        <name>ATP</name>
        <dbReference type="ChEBI" id="CHEBI:30616"/>
    </ligand>
</feature>
<sequence>MMDNSAIPPAHTCPDTAEIPSYSSTLPSTCIEDTEASLTPSYITHSENTVKSSSSTVASPHNTDIKNTSEDLSYHTAALCSTDSQNNEVLFYTSVPSNNITDVTRRSEAPLNASAHSAIDSDAENWKVPTCSLVPSTSNDNPTNWSMAQRVSKSVCSLFRYCPAKEVPKADKLLILCIETIQKLAQHLSMKDGSEDYVMNKHQCDLVVRRLVSGTQATLAQIQQSPLLDEKTIPVLQELHQIILDAERLIRASCITTSQWPGAAIEQGDMKETFSKLLYDVQWYTSVLQSILVDNSKESRIKFEPALCGGQLTLGDELDLLTAMKKDEESLKRRLRSVKLDDPKEQGLAVQLLNHMEALLDAPQDFLTDQHGLGADQSLDQIEVLPSDIVFLNPDDIELGGKFLGRGGYGDVRITKFLGKECAMKIIYIPGWTIEDVKLTIGLEMNAIKELGHHPNLVRLLCYSIKADEACYLIMEKMQMDLFKCLCNRKVRDKEGKEKFVKLSDVDAVSLMLQIGEGMEYIHSKGMVHRDLKPQNVLVNLENPSNYFSRICSVKIADFGLTKSKDGRTCSNNTVNTGTSSYMAPEVMSLNHDDPKKARFNPGKADVYSFALMCSVILTGWVDPYTEGVRRVYMCKNTKKQVKDGMRPNLPPDCLPRLATLIKDCWAGNYHDRPLFPEICRELRYIKGLLLKGDEKSNQKLQTKEDIPFSMEGVLFQGPWGGKQRAAESMDVATSIKQIELRYNDRLVACMEVTYELLGMPFRRTYSNKLNENIMLKQFEFITRISGFYSEVEVRASNSVDEETRMMTITCIVSLSIHTNRKSYGPYGEEKGEPFTSGSGRIIGFLGAGNGCLDRIGVVIVPGDMN</sequence>
<evidence type="ECO:0000256" key="1">
    <source>
        <dbReference type="ARBA" id="ARBA00022679"/>
    </source>
</evidence>
<reference evidence="8 9" key="1">
    <citation type="submission" date="2020-06" db="EMBL/GenBank/DDBJ databases">
        <title>WGS assembly of Ceratodon purpureus strain R40.</title>
        <authorList>
            <person name="Carey S.B."/>
            <person name="Jenkins J."/>
            <person name="Shu S."/>
            <person name="Lovell J.T."/>
            <person name="Sreedasyam A."/>
            <person name="Maumus F."/>
            <person name="Tiley G.P."/>
            <person name="Fernandez-Pozo N."/>
            <person name="Barry K."/>
            <person name="Chen C."/>
            <person name="Wang M."/>
            <person name="Lipzen A."/>
            <person name="Daum C."/>
            <person name="Saski C.A."/>
            <person name="Payton A.C."/>
            <person name="Mcbreen J.C."/>
            <person name="Conrad R.E."/>
            <person name="Kollar L.M."/>
            <person name="Olsson S."/>
            <person name="Huttunen S."/>
            <person name="Landis J.B."/>
            <person name="Wickett N.J."/>
            <person name="Johnson M.G."/>
            <person name="Rensing S.A."/>
            <person name="Grimwood J."/>
            <person name="Schmutz J."/>
            <person name="Mcdaniel S.F."/>
        </authorList>
    </citation>
    <scope>NUCLEOTIDE SEQUENCE [LARGE SCALE GENOMIC DNA]</scope>
    <source>
        <strain evidence="8 9">R40</strain>
    </source>
</reference>
<evidence type="ECO:0000256" key="2">
    <source>
        <dbReference type="ARBA" id="ARBA00022741"/>
    </source>
</evidence>
<dbReference type="AlphaFoldDB" id="A0A8T0H8U0"/>
<dbReference type="Pfam" id="PF00069">
    <property type="entry name" value="Pkinase"/>
    <property type="match status" value="1"/>
</dbReference>
<evidence type="ECO:0000256" key="3">
    <source>
        <dbReference type="ARBA" id="ARBA00022777"/>
    </source>
</evidence>
<dbReference type="InterPro" id="IPR051681">
    <property type="entry name" value="Ser/Thr_Kinases-Pseudokinases"/>
</dbReference>
<keyword evidence="9" id="KW-1185">Reference proteome</keyword>
<dbReference type="GO" id="GO:0005524">
    <property type="term" value="F:ATP binding"/>
    <property type="evidence" value="ECO:0007669"/>
    <property type="project" value="UniProtKB-UniRule"/>
</dbReference>
<dbReference type="InterPro" id="IPR000719">
    <property type="entry name" value="Prot_kinase_dom"/>
</dbReference>
<dbReference type="EMBL" id="CM026427">
    <property type="protein sequence ID" value="KAG0568346.1"/>
    <property type="molecule type" value="Genomic_DNA"/>
</dbReference>
<evidence type="ECO:0000256" key="4">
    <source>
        <dbReference type="ARBA" id="ARBA00022840"/>
    </source>
</evidence>
<dbReference type="InterPro" id="IPR017441">
    <property type="entry name" value="Protein_kinase_ATP_BS"/>
</dbReference>
<protein>
    <recommendedName>
        <fullName evidence="10">Protein kinase domain-containing protein</fullName>
    </recommendedName>
</protein>
<keyword evidence="4 5" id="KW-0067">ATP-binding</keyword>
<accession>A0A8T0H8U0</accession>
<evidence type="ECO:0008006" key="10">
    <source>
        <dbReference type="Google" id="ProtNLM"/>
    </source>
</evidence>
<keyword evidence="2 5" id="KW-0547">Nucleotide-binding</keyword>
<keyword evidence="3" id="KW-0418">Kinase</keyword>
<dbReference type="SUPFAM" id="SSF51101">
    <property type="entry name" value="Mannose-binding lectins"/>
    <property type="match status" value="1"/>
</dbReference>
<comment type="caution">
    <text evidence="8">The sequence shown here is derived from an EMBL/GenBank/DDBJ whole genome shotgun (WGS) entry which is preliminary data.</text>
</comment>
<dbReference type="PANTHER" id="PTHR44329">
    <property type="entry name" value="SERINE/THREONINE-PROTEIN KINASE TNNI3K-RELATED"/>
    <property type="match status" value="1"/>
</dbReference>
<feature type="domain" description="Protein kinase" evidence="6">
    <location>
        <begin position="398"/>
        <end position="686"/>
    </location>
</feature>
<organism evidence="8 9">
    <name type="scientific">Ceratodon purpureus</name>
    <name type="common">Fire moss</name>
    <name type="synonym">Dicranum purpureum</name>
    <dbReference type="NCBI Taxonomy" id="3225"/>
    <lineage>
        <taxon>Eukaryota</taxon>
        <taxon>Viridiplantae</taxon>
        <taxon>Streptophyta</taxon>
        <taxon>Embryophyta</taxon>
        <taxon>Bryophyta</taxon>
        <taxon>Bryophytina</taxon>
        <taxon>Bryopsida</taxon>
        <taxon>Dicranidae</taxon>
        <taxon>Pseudoditrichales</taxon>
        <taxon>Ditrichaceae</taxon>
        <taxon>Ceratodon</taxon>
    </lineage>
</organism>
<dbReference type="InterPro" id="IPR001229">
    <property type="entry name" value="Jacalin-like_lectin_dom"/>
</dbReference>
<dbReference type="PANTHER" id="PTHR44329:SF260">
    <property type="entry name" value="PROTEIN KINASE DOMAIN-CONTAINING PROTEIN"/>
    <property type="match status" value="1"/>
</dbReference>